<dbReference type="GO" id="GO:0071008">
    <property type="term" value="C:U2-type post-mRNA release spliceosomal complex"/>
    <property type="evidence" value="ECO:0007669"/>
    <property type="project" value="EnsemblFungi"/>
</dbReference>
<evidence type="ECO:0000313" key="4">
    <source>
        <dbReference type="Proteomes" id="UP000001640"/>
    </source>
</evidence>
<sequence>MNGSEQDGFFAKRRRIDPYGYSEEEDDTDSGSNMKDVPPVEEDSAMTKKYGIGAKLLSKMGYTMGKGLGKDGRGISEPIKAEQRPAGHAGLGMLSQKSYVNDANDIRELQYESSSDDEVRELGVGIVSFNKRGTEVLSVQEENIDLIRKLRTLKIENNLEIPINVTSTLNSGSKIPPSKKSALEDTVNELLELQINLQAISGRLKPLENHLSELNIMQKSLQELSQMWEDKTQWRKNQKQIITDVLKIPEDDLVDKLVSDIILINFPEDFANRLENNLPVDHETTSNSLTSLIDLLQYRMDTDRDRLNRTQTIIYKKIFLPMEHYWKSFTPTNETAVKQVLVLLLYYEPIWKFIGCQDYILEVYINSQLEVAMEEWQIGVSEISPRLWYFDFMVLLDEKIQRKLKDIMEKKWETYCVSWKGRTSPLIDEADLIFIHEILGDEKFYGVSREWFLFKYVDDVWYKHFEPELELEIWGDIKRHGEFAEEENDADTTYAMSLLIKYHYAFHPDDFRIIVTCTFNEINKILYQWMLYGKQESKRNAIEWFEWLIQKLFICGHNQKNIISHEIEKSREFLSEAIDEDILIPVHDESLELDELLKEKMNETDGKTQDITELDREPEYTIQNIPLRKVTVTFKEVVDDYCQSHGLILQKSANRFTMLPYGKDMNSLVPIFDVKGSNGQKMKHIALKDDILWIENDNNHEFIPSYLWQL</sequence>
<organism evidence="3 4">
    <name type="scientific">Naumovozyma castellii</name>
    <name type="common">Yeast</name>
    <name type="synonym">Saccharomyces castellii</name>
    <dbReference type="NCBI Taxonomy" id="27288"/>
    <lineage>
        <taxon>Eukaryota</taxon>
        <taxon>Fungi</taxon>
        <taxon>Dikarya</taxon>
        <taxon>Ascomycota</taxon>
        <taxon>Saccharomycotina</taxon>
        <taxon>Saccharomycetes</taxon>
        <taxon>Saccharomycetales</taxon>
        <taxon>Saccharomycetaceae</taxon>
        <taxon>Naumovozyma</taxon>
    </lineage>
</organism>
<dbReference type="GO" id="GO:0000349">
    <property type="term" value="P:generation of catalytic spliceosome for first transesterification step"/>
    <property type="evidence" value="ECO:0007669"/>
    <property type="project" value="EnsemblFungi"/>
</dbReference>
<dbReference type="SMART" id="SM00443">
    <property type="entry name" value="G_patch"/>
    <property type="match status" value="1"/>
</dbReference>
<evidence type="ECO:0000313" key="3">
    <source>
        <dbReference type="EMBL" id="CCC72160.1"/>
    </source>
</evidence>
<evidence type="ECO:0000256" key="1">
    <source>
        <dbReference type="SAM" id="MobiDB-lite"/>
    </source>
</evidence>
<dbReference type="GO" id="GO:0005730">
    <property type="term" value="C:nucleolus"/>
    <property type="evidence" value="ECO:0007669"/>
    <property type="project" value="EnsemblFungi"/>
</dbReference>
<reference evidence="3 4" key="1">
    <citation type="journal article" date="2011" name="Proc. Natl. Acad. Sci. U.S.A.">
        <title>Evolutionary erosion of yeast sex chromosomes by mating-type switching accidents.</title>
        <authorList>
            <person name="Gordon J.L."/>
            <person name="Armisen D."/>
            <person name="Proux-Wera E."/>
            <person name="Oheigeartaigh S.S."/>
            <person name="Byrne K.P."/>
            <person name="Wolfe K.H."/>
        </authorList>
    </citation>
    <scope>NUCLEOTIDE SEQUENCE [LARGE SCALE GENOMIC DNA]</scope>
    <source>
        <strain evidence="4">ATCC 76901 / BCRC 22586 / CBS 4309 / NBRC 1992 / NRRL Y-12630</strain>
    </source>
</reference>
<dbReference type="InterPro" id="IPR045211">
    <property type="entry name" value="TFP11/STIP/Ntr1"/>
</dbReference>
<dbReference type="OMA" id="NKILYQW"/>
<dbReference type="GO" id="GO:0000390">
    <property type="term" value="P:spliceosomal complex disassembly"/>
    <property type="evidence" value="ECO:0007669"/>
    <property type="project" value="EnsemblFungi"/>
</dbReference>
<proteinExistence type="predicted"/>
<protein>
    <recommendedName>
        <fullName evidence="2">G-patch domain-containing protein</fullName>
    </recommendedName>
</protein>
<evidence type="ECO:0000259" key="2">
    <source>
        <dbReference type="PROSITE" id="PS50174"/>
    </source>
</evidence>
<gene>
    <name evidence="3" type="primary">NCAS0J01810</name>
    <name evidence="3" type="ordered locus">NCAS_0J01810</name>
</gene>
<dbReference type="PANTHER" id="PTHR23329">
    <property type="entry name" value="TUFTELIN-INTERACTING PROTEIN 11-RELATED"/>
    <property type="match status" value="1"/>
</dbReference>
<reference key="2">
    <citation type="submission" date="2011-08" db="EMBL/GenBank/DDBJ databases">
        <title>Genome sequence of Naumovozyma castellii.</title>
        <authorList>
            <person name="Gordon J.L."/>
            <person name="Armisen D."/>
            <person name="Proux-Wera E."/>
            <person name="OhEigeartaigh S.S."/>
            <person name="Byrne K.P."/>
            <person name="Wolfe K.H."/>
        </authorList>
    </citation>
    <scope>NUCLEOTIDE SEQUENCE</scope>
    <source>
        <strain>Type strain:CBS 4309</strain>
    </source>
</reference>
<dbReference type="GO" id="GO:0003676">
    <property type="term" value="F:nucleic acid binding"/>
    <property type="evidence" value="ECO:0007669"/>
    <property type="project" value="InterPro"/>
</dbReference>
<dbReference type="Proteomes" id="UP000001640">
    <property type="component" value="Chromosome 10"/>
</dbReference>
<dbReference type="GO" id="GO:0003724">
    <property type="term" value="F:RNA helicase activity"/>
    <property type="evidence" value="ECO:0007669"/>
    <property type="project" value="EnsemblFungi"/>
</dbReference>
<dbReference type="KEGG" id="ncs:NCAS_0J01810"/>
<dbReference type="InterPro" id="IPR000467">
    <property type="entry name" value="G_patch_dom"/>
</dbReference>
<dbReference type="RefSeq" id="XP_003678498.1">
    <property type="nucleotide sequence ID" value="XM_003678450.1"/>
</dbReference>
<dbReference type="PROSITE" id="PS50174">
    <property type="entry name" value="G_PATCH"/>
    <property type="match status" value="1"/>
</dbReference>
<dbReference type="Pfam" id="PF01585">
    <property type="entry name" value="G-patch"/>
    <property type="match status" value="1"/>
</dbReference>
<dbReference type="GO" id="GO:2001033">
    <property type="term" value="P:negative regulation of double-strand break repair via nonhomologous end joining"/>
    <property type="evidence" value="ECO:0007669"/>
    <property type="project" value="EnsemblFungi"/>
</dbReference>
<dbReference type="FunCoup" id="G0VKX2">
    <property type="interactions" value="959"/>
</dbReference>
<keyword evidence="4" id="KW-1185">Reference proteome</keyword>
<dbReference type="AlphaFoldDB" id="G0VKX2"/>
<dbReference type="STRING" id="1064592.G0VKX2"/>
<dbReference type="EMBL" id="HE576761">
    <property type="protein sequence ID" value="CCC72160.1"/>
    <property type="molecule type" value="Genomic_DNA"/>
</dbReference>
<feature type="domain" description="G-patch" evidence="2">
    <location>
        <begin position="49"/>
        <end position="96"/>
    </location>
</feature>
<dbReference type="HOGENOM" id="CLU_434104_0_0_1"/>
<dbReference type="PANTHER" id="PTHR23329:SF1">
    <property type="entry name" value="TUFTELIN-INTERACTING PROTEIN 11"/>
    <property type="match status" value="1"/>
</dbReference>
<feature type="region of interest" description="Disordered" evidence="1">
    <location>
        <begin position="1"/>
        <end position="45"/>
    </location>
</feature>
<dbReference type="GeneID" id="96905857"/>
<name>G0VKX2_NAUCA</name>
<dbReference type="OrthoDB" id="4822at2759"/>
<dbReference type="eggNOG" id="KOG2184">
    <property type="taxonomic scope" value="Eukaryota"/>
</dbReference>
<dbReference type="GO" id="GO:0000781">
    <property type="term" value="C:chromosome, telomeric region"/>
    <property type="evidence" value="ECO:0007669"/>
    <property type="project" value="EnsemblFungi"/>
</dbReference>
<dbReference type="InParanoid" id="G0VKX2"/>
<accession>G0VKX2</accession>